<reference evidence="4" key="1">
    <citation type="submission" date="2017-02" db="EMBL/GenBank/DDBJ databases">
        <authorList>
            <person name="Varghese N."/>
            <person name="Submissions S."/>
        </authorList>
    </citation>
    <scope>NUCLEOTIDE SEQUENCE [LARGE SCALE GENOMIC DNA]</scope>
    <source>
        <strain evidence="4">ATCC 51222</strain>
    </source>
</reference>
<evidence type="ECO:0000259" key="2">
    <source>
        <dbReference type="PROSITE" id="PS50846"/>
    </source>
</evidence>
<sequence>MIEFLQQNIYTIIVLAVLIIIVALIIRSLVNKKGGGCTGDCSSCGGSCSSAGGSKYMVKTTLAIDGMMCSMCESHLQDAIRANFDVKKVKASHQKGTIIIISKHRLDEEKLKNVIRETGYTLQNIQFELAM</sequence>
<proteinExistence type="predicted"/>
<keyword evidence="1" id="KW-0812">Transmembrane</keyword>
<dbReference type="SUPFAM" id="SSF55008">
    <property type="entry name" value="HMA, heavy metal-associated domain"/>
    <property type="match status" value="1"/>
</dbReference>
<organism evidence="3 4">
    <name type="scientific">Eubacterium coprostanoligenes</name>
    <dbReference type="NCBI Taxonomy" id="290054"/>
    <lineage>
        <taxon>Bacteria</taxon>
        <taxon>Bacillati</taxon>
        <taxon>Bacillota</taxon>
        <taxon>Clostridia</taxon>
        <taxon>Eubacteriales</taxon>
        <taxon>Eubacteriaceae</taxon>
        <taxon>Eubacterium</taxon>
    </lineage>
</organism>
<dbReference type="STRING" id="290054.SAMN02745114_00289"/>
<dbReference type="GO" id="GO:0046872">
    <property type="term" value="F:metal ion binding"/>
    <property type="evidence" value="ECO:0007669"/>
    <property type="project" value="InterPro"/>
</dbReference>
<keyword evidence="1" id="KW-1133">Transmembrane helix</keyword>
<dbReference type="Gene3D" id="3.30.70.100">
    <property type="match status" value="1"/>
</dbReference>
<dbReference type="PROSITE" id="PS50846">
    <property type="entry name" value="HMA_2"/>
    <property type="match status" value="1"/>
</dbReference>
<evidence type="ECO:0000313" key="3">
    <source>
        <dbReference type="EMBL" id="SJZ37149.1"/>
    </source>
</evidence>
<dbReference type="InterPro" id="IPR036163">
    <property type="entry name" value="HMA_dom_sf"/>
</dbReference>
<protein>
    <submittedName>
        <fullName evidence="3">Copper chaperone CopZ</fullName>
    </submittedName>
</protein>
<dbReference type="InterPro" id="IPR006121">
    <property type="entry name" value="HMA_dom"/>
</dbReference>
<gene>
    <name evidence="3" type="ORF">SAMN02745114_00289</name>
</gene>
<feature type="domain" description="HMA" evidence="2">
    <location>
        <begin position="58"/>
        <end position="123"/>
    </location>
</feature>
<keyword evidence="1" id="KW-0472">Membrane</keyword>
<evidence type="ECO:0000256" key="1">
    <source>
        <dbReference type="SAM" id="Phobius"/>
    </source>
</evidence>
<dbReference type="Pfam" id="PF12669">
    <property type="entry name" value="FeoB_associated"/>
    <property type="match status" value="1"/>
</dbReference>
<dbReference type="RefSeq" id="WP_143406704.1">
    <property type="nucleotide sequence ID" value="NZ_FUWW01000002.1"/>
</dbReference>
<dbReference type="Proteomes" id="UP000190657">
    <property type="component" value="Unassembled WGS sequence"/>
</dbReference>
<dbReference type="CDD" id="cd00371">
    <property type="entry name" value="HMA"/>
    <property type="match status" value="1"/>
</dbReference>
<dbReference type="Pfam" id="PF00403">
    <property type="entry name" value="HMA"/>
    <property type="match status" value="1"/>
</dbReference>
<dbReference type="EMBL" id="FUWW01000002">
    <property type="protein sequence ID" value="SJZ37149.1"/>
    <property type="molecule type" value="Genomic_DNA"/>
</dbReference>
<evidence type="ECO:0000313" key="4">
    <source>
        <dbReference type="Proteomes" id="UP000190657"/>
    </source>
</evidence>
<accession>A0A1T4K407</accession>
<dbReference type="OrthoDB" id="9813965at2"/>
<feature type="transmembrane region" description="Helical" evidence="1">
    <location>
        <begin position="6"/>
        <end position="26"/>
    </location>
</feature>
<dbReference type="AlphaFoldDB" id="A0A1T4K407"/>
<name>A0A1T4K407_9FIRM</name>
<keyword evidence="4" id="KW-1185">Reference proteome</keyword>